<organism evidence="1 2">
    <name type="scientific">Anaerovorax odorimutans</name>
    <dbReference type="NCBI Taxonomy" id="109327"/>
    <lineage>
        <taxon>Bacteria</taxon>
        <taxon>Bacillati</taxon>
        <taxon>Bacillota</taxon>
        <taxon>Clostridia</taxon>
        <taxon>Peptostreptococcales</taxon>
        <taxon>Anaerovoracaceae</taxon>
        <taxon>Anaerovorax</taxon>
    </lineage>
</organism>
<accession>A0ABT1RPL0</accession>
<protein>
    <submittedName>
        <fullName evidence="1">Uncharacterized protein</fullName>
    </submittedName>
</protein>
<proteinExistence type="predicted"/>
<dbReference type="RefSeq" id="WP_256132314.1">
    <property type="nucleotide sequence ID" value="NZ_JANFXK010000010.1"/>
</dbReference>
<keyword evidence="2" id="KW-1185">Reference proteome</keyword>
<evidence type="ECO:0000313" key="2">
    <source>
        <dbReference type="Proteomes" id="UP001524502"/>
    </source>
</evidence>
<evidence type="ECO:0000313" key="1">
    <source>
        <dbReference type="EMBL" id="MCQ4637122.1"/>
    </source>
</evidence>
<name>A0ABT1RPL0_9FIRM</name>
<dbReference type="Proteomes" id="UP001524502">
    <property type="component" value="Unassembled WGS sequence"/>
</dbReference>
<reference evidence="1 2" key="1">
    <citation type="submission" date="2022-06" db="EMBL/GenBank/DDBJ databases">
        <title>Isolation of gut microbiota from human fecal samples.</title>
        <authorList>
            <person name="Pamer E.G."/>
            <person name="Barat B."/>
            <person name="Waligurski E."/>
            <person name="Medina S."/>
            <person name="Paddock L."/>
            <person name="Mostad J."/>
        </authorList>
    </citation>
    <scope>NUCLEOTIDE SEQUENCE [LARGE SCALE GENOMIC DNA]</scope>
    <source>
        <strain evidence="1 2">SL.3.17</strain>
    </source>
</reference>
<comment type="caution">
    <text evidence="1">The sequence shown here is derived from an EMBL/GenBank/DDBJ whole genome shotgun (WGS) entry which is preliminary data.</text>
</comment>
<gene>
    <name evidence="1" type="ORF">NE619_10325</name>
</gene>
<dbReference type="EMBL" id="JANFXK010000010">
    <property type="protein sequence ID" value="MCQ4637122.1"/>
    <property type="molecule type" value="Genomic_DNA"/>
</dbReference>
<sequence length="84" mass="9621">MDNKVLMDLARQLGLPEESAEAKAKEYMGKSDEEILREIKKIKTVIKRDKKTYAKQMQTLKALAATMNGQQKARLQKIIELLES</sequence>